<organism evidence="2 3">
    <name type="scientific">Glycine soja</name>
    <name type="common">Wild soybean</name>
    <dbReference type="NCBI Taxonomy" id="3848"/>
    <lineage>
        <taxon>Eukaryota</taxon>
        <taxon>Viridiplantae</taxon>
        <taxon>Streptophyta</taxon>
        <taxon>Embryophyta</taxon>
        <taxon>Tracheophyta</taxon>
        <taxon>Spermatophyta</taxon>
        <taxon>Magnoliopsida</taxon>
        <taxon>eudicotyledons</taxon>
        <taxon>Gunneridae</taxon>
        <taxon>Pentapetalae</taxon>
        <taxon>rosids</taxon>
        <taxon>fabids</taxon>
        <taxon>Fabales</taxon>
        <taxon>Fabaceae</taxon>
        <taxon>Papilionoideae</taxon>
        <taxon>50 kb inversion clade</taxon>
        <taxon>NPAAA clade</taxon>
        <taxon>indigoferoid/millettioid clade</taxon>
        <taxon>Phaseoleae</taxon>
        <taxon>Glycine</taxon>
        <taxon>Glycine subgen. Soja</taxon>
    </lineage>
</organism>
<proteinExistence type="predicted"/>
<dbReference type="AlphaFoldDB" id="A0A445ITA1"/>
<feature type="transmembrane region" description="Helical" evidence="1">
    <location>
        <begin position="90"/>
        <end position="117"/>
    </location>
</feature>
<accession>A0A445ITA1</accession>
<reference evidence="2 3" key="1">
    <citation type="submission" date="2018-09" db="EMBL/GenBank/DDBJ databases">
        <title>A high-quality reference genome of wild soybean provides a powerful tool to mine soybean genomes.</title>
        <authorList>
            <person name="Xie M."/>
            <person name="Chung C.Y.L."/>
            <person name="Li M.-W."/>
            <person name="Wong F.-L."/>
            <person name="Chan T.-F."/>
            <person name="Lam H.-M."/>
        </authorList>
    </citation>
    <scope>NUCLEOTIDE SEQUENCE [LARGE SCALE GENOMIC DNA]</scope>
    <source>
        <strain evidence="3">cv. W05</strain>
        <tissue evidence="2">Hypocotyl of etiolated seedlings</tissue>
    </source>
</reference>
<evidence type="ECO:0000256" key="1">
    <source>
        <dbReference type="SAM" id="Phobius"/>
    </source>
</evidence>
<evidence type="ECO:0000313" key="2">
    <source>
        <dbReference type="EMBL" id="RZB89270.1"/>
    </source>
</evidence>
<keyword evidence="1" id="KW-0812">Transmembrane</keyword>
<dbReference type="Proteomes" id="UP000289340">
    <property type="component" value="Chromosome 10"/>
</dbReference>
<keyword evidence="1" id="KW-0472">Membrane</keyword>
<sequence length="118" mass="13690">MACSLSSFCALNQAFCRDKRIKYPKIRSQSFSDDNGKRANIVDANLSILRERIQQVRKRERLIHTREWNYKRSYDRKYKRDSMISQSYEVIGLSCGAIGLVFLVGSLSIFLLSLLVCM</sequence>
<keyword evidence="1" id="KW-1133">Transmembrane helix</keyword>
<name>A0A445ITA1_GLYSO</name>
<gene>
    <name evidence="2" type="ORF">D0Y65_028225</name>
</gene>
<protein>
    <submittedName>
        <fullName evidence="2">Uncharacterized protein</fullName>
    </submittedName>
</protein>
<dbReference type="EMBL" id="QZWG01000010">
    <property type="protein sequence ID" value="RZB89270.1"/>
    <property type="molecule type" value="Genomic_DNA"/>
</dbReference>
<comment type="caution">
    <text evidence="2">The sequence shown here is derived from an EMBL/GenBank/DDBJ whole genome shotgun (WGS) entry which is preliminary data.</text>
</comment>
<evidence type="ECO:0000313" key="3">
    <source>
        <dbReference type="Proteomes" id="UP000289340"/>
    </source>
</evidence>
<keyword evidence="3" id="KW-1185">Reference proteome</keyword>
<dbReference type="PANTHER" id="PTHR38225:SF3">
    <property type="entry name" value="RX N-TERMINAL DOMAIN-CONTAINING PROTEIN"/>
    <property type="match status" value="1"/>
</dbReference>
<dbReference type="PANTHER" id="PTHR38225">
    <property type="entry name" value="PROTEIN, PUTATIVE-RELATED"/>
    <property type="match status" value="1"/>
</dbReference>